<proteinExistence type="predicted"/>
<dbReference type="PANTHER" id="PTHR46320">
    <property type="entry name" value="GLYCEROPHOSPHODIESTER PHOSPHODIESTERASE 1"/>
    <property type="match status" value="1"/>
</dbReference>
<dbReference type="Proteomes" id="UP000319576">
    <property type="component" value="Chromosome"/>
</dbReference>
<dbReference type="SUPFAM" id="SSF51695">
    <property type="entry name" value="PLC-like phosphodiesterases"/>
    <property type="match status" value="1"/>
</dbReference>
<dbReference type="KEGG" id="uli:ETAA1_20500"/>
<dbReference type="Gene3D" id="3.20.20.190">
    <property type="entry name" value="Phosphatidylinositol (PI) phosphodiesterase"/>
    <property type="match status" value="1"/>
</dbReference>
<organism evidence="3 4">
    <name type="scientific">Urbifossiella limnaea</name>
    <dbReference type="NCBI Taxonomy" id="2528023"/>
    <lineage>
        <taxon>Bacteria</taxon>
        <taxon>Pseudomonadati</taxon>
        <taxon>Planctomycetota</taxon>
        <taxon>Planctomycetia</taxon>
        <taxon>Gemmatales</taxon>
        <taxon>Gemmataceae</taxon>
        <taxon>Urbifossiella</taxon>
    </lineage>
</organism>
<protein>
    <submittedName>
        <fullName evidence="3">Putative glycerophosphoryl diester phosphodiesterase 1</fullName>
        <ecNumber evidence="3">3.1.4.46</ecNumber>
    </submittedName>
</protein>
<dbReference type="RefSeq" id="WP_202920806.1">
    <property type="nucleotide sequence ID" value="NZ_CP036273.1"/>
</dbReference>
<feature type="signal peptide" evidence="1">
    <location>
        <begin position="1"/>
        <end position="16"/>
    </location>
</feature>
<dbReference type="EMBL" id="CP036273">
    <property type="protein sequence ID" value="QDU20107.1"/>
    <property type="molecule type" value="Genomic_DNA"/>
</dbReference>
<dbReference type="GO" id="GO:0006644">
    <property type="term" value="P:phospholipid metabolic process"/>
    <property type="evidence" value="ECO:0007669"/>
    <property type="project" value="TreeGrafter"/>
</dbReference>
<dbReference type="EC" id="3.1.4.46" evidence="3"/>
<dbReference type="GO" id="GO:0006580">
    <property type="term" value="P:ethanolamine metabolic process"/>
    <property type="evidence" value="ECO:0007669"/>
    <property type="project" value="TreeGrafter"/>
</dbReference>
<dbReference type="AlphaFoldDB" id="A0A517XRG7"/>
<evidence type="ECO:0000313" key="4">
    <source>
        <dbReference type="Proteomes" id="UP000319576"/>
    </source>
</evidence>
<evidence type="ECO:0000259" key="2">
    <source>
        <dbReference type="PROSITE" id="PS51704"/>
    </source>
</evidence>
<reference evidence="3 4" key="1">
    <citation type="submission" date="2019-02" db="EMBL/GenBank/DDBJ databases">
        <title>Deep-cultivation of Planctomycetes and their phenomic and genomic characterization uncovers novel biology.</title>
        <authorList>
            <person name="Wiegand S."/>
            <person name="Jogler M."/>
            <person name="Boedeker C."/>
            <person name="Pinto D."/>
            <person name="Vollmers J."/>
            <person name="Rivas-Marin E."/>
            <person name="Kohn T."/>
            <person name="Peeters S.H."/>
            <person name="Heuer A."/>
            <person name="Rast P."/>
            <person name="Oberbeckmann S."/>
            <person name="Bunk B."/>
            <person name="Jeske O."/>
            <person name="Meyerdierks A."/>
            <person name="Storesund J.E."/>
            <person name="Kallscheuer N."/>
            <person name="Luecker S."/>
            <person name="Lage O.M."/>
            <person name="Pohl T."/>
            <person name="Merkel B.J."/>
            <person name="Hornburger P."/>
            <person name="Mueller R.-W."/>
            <person name="Bruemmer F."/>
            <person name="Labrenz M."/>
            <person name="Spormann A.M."/>
            <person name="Op den Camp H."/>
            <person name="Overmann J."/>
            <person name="Amann R."/>
            <person name="Jetten M.S.M."/>
            <person name="Mascher T."/>
            <person name="Medema M.H."/>
            <person name="Devos D.P."/>
            <person name="Kaster A.-K."/>
            <person name="Ovreas L."/>
            <person name="Rohde M."/>
            <person name="Galperin M.Y."/>
            <person name="Jogler C."/>
        </authorList>
    </citation>
    <scope>NUCLEOTIDE SEQUENCE [LARGE SCALE GENOMIC DNA]</scope>
    <source>
        <strain evidence="3 4">ETA_A1</strain>
    </source>
</reference>
<dbReference type="PANTHER" id="PTHR46320:SF1">
    <property type="entry name" value="GLYCEROPHOSPHODIESTER PHOSPHODIESTERASE 1"/>
    <property type="match status" value="1"/>
</dbReference>
<name>A0A517XRG7_9BACT</name>
<dbReference type="PROSITE" id="PS51704">
    <property type="entry name" value="GP_PDE"/>
    <property type="match status" value="1"/>
</dbReference>
<dbReference type="GO" id="GO:0005886">
    <property type="term" value="C:plasma membrane"/>
    <property type="evidence" value="ECO:0007669"/>
    <property type="project" value="TreeGrafter"/>
</dbReference>
<evidence type="ECO:0000313" key="3">
    <source>
        <dbReference type="EMBL" id="QDU20107.1"/>
    </source>
</evidence>
<keyword evidence="4" id="KW-1185">Reference proteome</keyword>
<evidence type="ECO:0000256" key="1">
    <source>
        <dbReference type="SAM" id="SignalP"/>
    </source>
</evidence>
<keyword evidence="3" id="KW-0378">Hydrolase</keyword>
<dbReference type="InterPro" id="IPR017946">
    <property type="entry name" value="PLC-like_Pdiesterase_TIM-brl"/>
</dbReference>
<sequence length="273" mass="28813" precursor="true">MVRVIPAVLLVLPALAAGPAPTPAVARAAAGVREVIGHQGSCADRPGNTLAGLRRAIEAGAHASEVDVRTTRDGVLVCLHDAEVDKTTDGTGKVAALTPADVRRLDAGTRFDAKFRGERVPTLREVLAAAFGKVGVMLDLKEDGDAYLAQIAAEVRKHGEPKRAVVGVRSVAHATTMRKLLPEARQIGLVPTLDDVRPFAAAGVTVIRLWPRWLSDAGAVARVREAKCELHLGTGGGTPAEVVPLLAHAPESLASDDPTRLVRTLRELRGRRP</sequence>
<gene>
    <name evidence="3" type="primary">glpQ1</name>
    <name evidence="3" type="ORF">ETAA1_20500</name>
</gene>
<dbReference type="GO" id="GO:0008889">
    <property type="term" value="F:glycerophosphodiester phosphodiesterase activity"/>
    <property type="evidence" value="ECO:0007669"/>
    <property type="project" value="UniProtKB-EC"/>
</dbReference>
<keyword evidence="1" id="KW-0732">Signal</keyword>
<dbReference type="GO" id="GO:0070291">
    <property type="term" value="P:N-acylethanolamine metabolic process"/>
    <property type="evidence" value="ECO:0007669"/>
    <property type="project" value="TreeGrafter"/>
</dbReference>
<dbReference type="CDD" id="cd08566">
    <property type="entry name" value="GDPD_AtGDE_like"/>
    <property type="match status" value="1"/>
</dbReference>
<dbReference type="InterPro" id="IPR030395">
    <property type="entry name" value="GP_PDE_dom"/>
</dbReference>
<dbReference type="Pfam" id="PF03009">
    <property type="entry name" value="GDPD"/>
    <property type="match status" value="1"/>
</dbReference>
<accession>A0A517XRG7</accession>
<feature type="chain" id="PRO_5021698193" evidence="1">
    <location>
        <begin position="17"/>
        <end position="273"/>
    </location>
</feature>
<feature type="domain" description="GP-PDE" evidence="2">
    <location>
        <begin position="33"/>
        <end position="265"/>
    </location>
</feature>